<keyword evidence="11" id="KW-1185">Reference proteome</keyword>
<comment type="similarity">
    <text evidence="2">Belongs to the SKN1/KRE6 family.</text>
</comment>
<dbReference type="Proteomes" id="UP001447188">
    <property type="component" value="Unassembled WGS sequence"/>
</dbReference>
<dbReference type="SUPFAM" id="SSF49899">
    <property type="entry name" value="Concanavalin A-like lectins/glucanases"/>
    <property type="match status" value="1"/>
</dbReference>
<dbReference type="PROSITE" id="PS51762">
    <property type="entry name" value="GH16_2"/>
    <property type="match status" value="1"/>
</dbReference>
<keyword evidence="8" id="KW-0961">Cell wall biogenesis/degradation</keyword>
<organism evidence="10 11">
    <name type="scientific">Discina gigas</name>
    <dbReference type="NCBI Taxonomy" id="1032678"/>
    <lineage>
        <taxon>Eukaryota</taxon>
        <taxon>Fungi</taxon>
        <taxon>Dikarya</taxon>
        <taxon>Ascomycota</taxon>
        <taxon>Pezizomycotina</taxon>
        <taxon>Pezizomycetes</taxon>
        <taxon>Pezizales</taxon>
        <taxon>Discinaceae</taxon>
        <taxon>Discina</taxon>
    </lineage>
</organism>
<dbReference type="InterPro" id="IPR000757">
    <property type="entry name" value="Beta-glucanase-like"/>
</dbReference>
<dbReference type="EMBL" id="JBBBZM010000025">
    <property type="protein sequence ID" value="KAL0638169.1"/>
    <property type="molecule type" value="Genomic_DNA"/>
</dbReference>
<evidence type="ECO:0000256" key="8">
    <source>
        <dbReference type="ARBA" id="ARBA00023316"/>
    </source>
</evidence>
<keyword evidence="3" id="KW-0812">Transmembrane</keyword>
<evidence type="ECO:0000259" key="9">
    <source>
        <dbReference type="PROSITE" id="PS51762"/>
    </source>
</evidence>
<dbReference type="PANTHER" id="PTHR31361">
    <property type="entry name" value="BETA-GLUCAN SYNTHESIS-ASSOCIATED PROTEIN KRE6-RELATED"/>
    <property type="match status" value="1"/>
</dbReference>
<keyword evidence="6" id="KW-0472">Membrane</keyword>
<feature type="domain" description="GH16" evidence="9">
    <location>
        <begin position="1"/>
        <end position="333"/>
    </location>
</feature>
<keyword evidence="7" id="KW-0325">Glycoprotein</keyword>
<dbReference type="CDD" id="cd02180">
    <property type="entry name" value="GH16_fungal_KRE6_glucanase"/>
    <property type="match status" value="1"/>
</dbReference>
<dbReference type="InterPro" id="IPR005629">
    <property type="entry name" value="Skn1/Kre6/Sbg1"/>
</dbReference>
<dbReference type="InterPro" id="IPR013320">
    <property type="entry name" value="ConA-like_dom_sf"/>
</dbReference>
<evidence type="ECO:0000313" key="11">
    <source>
        <dbReference type="Proteomes" id="UP001447188"/>
    </source>
</evidence>
<evidence type="ECO:0000256" key="3">
    <source>
        <dbReference type="ARBA" id="ARBA00022692"/>
    </source>
</evidence>
<dbReference type="Pfam" id="PF03935">
    <property type="entry name" value="SKN1_KRE6_Sbg1"/>
    <property type="match status" value="1"/>
</dbReference>
<name>A0ABR3GQH5_9PEZI</name>
<keyword evidence="4" id="KW-0735">Signal-anchor</keyword>
<protein>
    <submittedName>
        <fullName evidence="10">Beta-glucan synthesis-associated protein</fullName>
    </submittedName>
</protein>
<evidence type="ECO:0000313" key="10">
    <source>
        <dbReference type="EMBL" id="KAL0638169.1"/>
    </source>
</evidence>
<dbReference type="PANTHER" id="PTHR31361:SF1">
    <property type="entry name" value="BETA-GLUCAN SYNTHESIS-ASSOCIATED PROTEIN KRE6-RELATED"/>
    <property type="match status" value="1"/>
</dbReference>
<proteinExistence type="inferred from homology"/>
<evidence type="ECO:0000256" key="2">
    <source>
        <dbReference type="ARBA" id="ARBA00010962"/>
    </source>
</evidence>
<gene>
    <name evidence="10" type="primary">KRE6</name>
    <name evidence="10" type="ORF">Q9L58_002782</name>
</gene>
<sequence>MTRYSVLRGRKLKLVFSDEFNKDGRSFYENDDPFWQAVDLHYASTGDLEWYDPDAVTTNGGTLRLRLDAFKNHNMDYRSGMLQSWNKLCFKGGVLEISASLPVPAGVPGLWPGVWTLGNLARPGYMSTTDGVWPYAYDECDAGITPNQSNSDGLSFLPGQRLSKCVCEGEEHPSPGIGRGAPEIDVFEAGADGDSRRGVVTQSSQIAPFDILYKPNDEFLTISSPKITRMNDYTGGPFQQAISSVTTLNNDWYGGKQFQKYAFEYTPGKAAGAIAWFVGDEETFRMTGDAIGPNGNISQRDISREPMSIVLNLGFKARDLLELKILILLLDPS</sequence>
<evidence type="ECO:0000256" key="6">
    <source>
        <dbReference type="ARBA" id="ARBA00023136"/>
    </source>
</evidence>
<evidence type="ECO:0000256" key="7">
    <source>
        <dbReference type="ARBA" id="ARBA00023180"/>
    </source>
</evidence>
<comment type="subcellular location">
    <subcellularLocation>
        <location evidence="1">Membrane</location>
        <topology evidence="1">Single-pass type II membrane protein</topology>
    </subcellularLocation>
</comment>
<evidence type="ECO:0000256" key="1">
    <source>
        <dbReference type="ARBA" id="ARBA00004606"/>
    </source>
</evidence>
<accession>A0ABR3GQH5</accession>
<keyword evidence="5" id="KW-1133">Transmembrane helix</keyword>
<comment type="caution">
    <text evidence="10">The sequence shown here is derived from an EMBL/GenBank/DDBJ whole genome shotgun (WGS) entry which is preliminary data.</text>
</comment>
<evidence type="ECO:0000256" key="5">
    <source>
        <dbReference type="ARBA" id="ARBA00022989"/>
    </source>
</evidence>
<reference evidence="10 11" key="1">
    <citation type="submission" date="2024-02" db="EMBL/GenBank/DDBJ databases">
        <title>Discinaceae phylogenomics.</title>
        <authorList>
            <person name="Dirks A.C."/>
            <person name="James T.Y."/>
        </authorList>
    </citation>
    <scope>NUCLEOTIDE SEQUENCE [LARGE SCALE GENOMIC DNA]</scope>
    <source>
        <strain evidence="10 11">ACD0624</strain>
    </source>
</reference>
<dbReference type="Gene3D" id="2.60.120.200">
    <property type="match status" value="1"/>
</dbReference>
<evidence type="ECO:0000256" key="4">
    <source>
        <dbReference type="ARBA" id="ARBA00022968"/>
    </source>
</evidence>